<gene>
    <name evidence="17" type="ORF">DD559_14585</name>
</gene>
<dbReference type="SUPFAM" id="SSF56935">
    <property type="entry name" value="Porins"/>
    <property type="match status" value="1"/>
</dbReference>
<evidence type="ECO:0000256" key="13">
    <source>
        <dbReference type="SAM" id="MobiDB-lite"/>
    </source>
</evidence>
<dbReference type="InterPro" id="IPR000531">
    <property type="entry name" value="Beta-barrel_TonB"/>
</dbReference>
<sequence>MTGRLRRSACRLAGVAFVCAVGSPMPAAAGPRLQQPEARRDFRIPAGTLASAIIAVGSQAGVSVATTEPALTHRALRRSLRGRMTVEEALARVLHDSGLRAVRAAAGLYRIERIPPPPRPVERERPTPPPSAEPEPANIVVTASKRATELRHYAGSAWVLDQDQLMQGAGTARDSRAIVAALPMLAATNLGPGREKLFVRGIADSSFTGASQATVGQYLGDVQLNYSAPDPNLALYDMARVELLEGPQGTLYGAGALGGIVRITPHRPRPGVWEGEVAGGATAVSHGGIGGDAMAMINAPIGDRAALRLVGYGGRDPGYIDDVVRGRRNVNRTDLAGARAALRYQAGNDWTIDIGGVYQRIYHADGQYTEAGDPPLARSAAIAQPALNDFRLAYVTATHRWANGQTLTAAFSAIENHLTALYDATSPGDDFTSGISTDNRVRVYNGEIRLARHRDNGAGMVLGAYATLSEDRMTQSFKVAGIDQPFRGVGNQVVDVALFGEVTVPITPRLNATIGGRAAYSDLQGTNILPGGDQDLTTIDVPGAGNVSFLPSAAIGWAPVSRLTAYLRYQRGYRLGGYALNALSSGDPSAPPPAGFVVYRPDTVDMVEAGLRLGSGSDGLSGSVALSTTDWRHIQSDLYSVSGPITANIGSGRIHGLEASLNWRSPSGLRLSGALFLTRAVLDRPNPEFARDTLQALPNTPAITVRTAAEREWTLRGGSRLLLRGTARYIGRSWLGVGDLHLPQGNYVDANAALAWSRGPITLTLDVANLLDGRGNRFSLGNPLSVQDGTQRTPQQPRTLRLGASYRF</sequence>
<name>A0A2U0SGC1_9SPHN</name>
<feature type="region of interest" description="Disordered" evidence="13">
    <location>
        <begin position="113"/>
        <end position="137"/>
    </location>
</feature>
<evidence type="ECO:0000313" key="17">
    <source>
        <dbReference type="EMBL" id="PVX30419.1"/>
    </source>
</evidence>
<evidence type="ECO:0000256" key="11">
    <source>
        <dbReference type="ARBA" id="ARBA00023237"/>
    </source>
</evidence>
<dbReference type="Gene3D" id="3.55.50.30">
    <property type="match status" value="1"/>
</dbReference>
<protein>
    <submittedName>
        <fullName evidence="17">TonB-dependent receptor</fullName>
    </submittedName>
</protein>
<dbReference type="InterPro" id="IPR010917">
    <property type="entry name" value="TonB_rcpt_CS"/>
</dbReference>
<keyword evidence="17" id="KW-0675">Receptor</keyword>
<keyword evidence="5" id="KW-0812">Transmembrane</keyword>
<accession>A0A2U0SGC1</accession>
<evidence type="ECO:0000256" key="10">
    <source>
        <dbReference type="ARBA" id="ARBA00023136"/>
    </source>
</evidence>
<keyword evidence="11" id="KW-0998">Cell outer membrane</keyword>
<keyword evidence="18" id="KW-1185">Reference proteome</keyword>
<proteinExistence type="inferred from homology"/>
<keyword evidence="2" id="KW-0813">Transport</keyword>
<keyword evidence="10 12" id="KW-0472">Membrane</keyword>
<dbReference type="PANTHER" id="PTHR32552">
    <property type="entry name" value="FERRICHROME IRON RECEPTOR-RELATED"/>
    <property type="match status" value="1"/>
</dbReference>
<evidence type="ECO:0000256" key="6">
    <source>
        <dbReference type="ARBA" id="ARBA00022729"/>
    </source>
</evidence>
<evidence type="ECO:0000259" key="16">
    <source>
        <dbReference type="Pfam" id="PF07715"/>
    </source>
</evidence>
<evidence type="ECO:0000256" key="4">
    <source>
        <dbReference type="ARBA" id="ARBA00022496"/>
    </source>
</evidence>
<dbReference type="GO" id="GO:0006826">
    <property type="term" value="P:iron ion transport"/>
    <property type="evidence" value="ECO:0007669"/>
    <property type="project" value="UniProtKB-KW"/>
</dbReference>
<dbReference type="Proteomes" id="UP000245890">
    <property type="component" value="Unassembled WGS sequence"/>
</dbReference>
<feature type="domain" description="TonB-dependent receptor plug" evidence="16">
    <location>
        <begin position="151"/>
        <end position="260"/>
    </location>
</feature>
<dbReference type="InterPro" id="IPR039426">
    <property type="entry name" value="TonB-dep_rcpt-like"/>
</dbReference>
<comment type="subcellular location">
    <subcellularLocation>
        <location evidence="1">Cell outer membrane</location>
        <topology evidence="1">Multi-pass membrane protein</topology>
    </subcellularLocation>
</comment>
<evidence type="ECO:0000256" key="9">
    <source>
        <dbReference type="ARBA" id="ARBA00023077"/>
    </source>
</evidence>
<organism evidence="17 18">
    <name type="scientific">Sphingomonas pokkalii</name>
    <dbReference type="NCBI Taxonomy" id="2175090"/>
    <lineage>
        <taxon>Bacteria</taxon>
        <taxon>Pseudomonadati</taxon>
        <taxon>Pseudomonadota</taxon>
        <taxon>Alphaproteobacteria</taxon>
        <taxon>Sphingomonadales</taxon>
        <taxon>Sphingomonadaceae</taxon>
        <taxon>Sphingomonas</taxon>
    </lineage>
</organism>
<evidence type="ECO:0000256" key="12">
    <source>
        <dbReference type="RuleBase" id="RU003357"/>
    </source>
</evidence>
<dbReference type="AlphaFoldDB" id="A0A2U0SGC1"/>
<evidence type="ECO:0000256" key="2">
    <source>
        <dbReference type="ARBA" id="ARBA00022448"/>
    </source>
</evidence>
<keyword evidence="8" id="KW-0406">Ion transport</keyword>
<feature type="signal peptide" evidence="14">
    <location>
        <begin position="1"/>
        <end position="29"/>
    </location>
</feature>
<dbReference type="Gene3D" id="2.40.170.20">
    <property type="entry name" value="TonB-dependent receptor, beta-barrel domain"/>
    <property type="match status" value="1"/>
</dbReference>
<evidence type="ECO:0000256" key="8">
    <source>
        <dbReference type="ARBA" id="ARBA00023065"/>
    </source>
</evidence>
<evidence type="ECO:0000256" key="5">
    <source>
        <dbReference type="ARBA" id="ARBA00022692"/>
    </source>
</evidence>
<keyword evidence="7" id="KW-0408">Iron</keyword>
<dbReference type="Pfam" id="PF00593">
    <property type="entry name" value="TonB_dep_Rec_b-barrel"/>
    <property type="match status" value="1"/>
</dbReference>
<dbReference type="OrthoDB" id="9760333at2"/>
<keyword evidence="3" id="KW-1134">Transmembrane beta strand</keyword>
<keyword evidence="6 14" id="KW-0732">Signal</keyword>
<dbReference type="PANTHER" id="PTHR32552:SF81">
    <property type="entry name" value="TONB-DEPENDENT OUTER MEMBRANE RECEPTOR"/>
    <property type="match status" value="1"/>
</dbReference>
<feature type="chain" id="PRO_5015420241" evidence="14">
    <location>
        <begin position="30"/>
        <end position="808"/>
    </location>
</feature>
<dbReference type="GO" id="GO:0009279">
    <property type="term" value="C:cell outer membrane"/>
    <property type="evidence" value="ECO:0007669"/>
    <property type="project" value="UniProtKB-SubCell"/>
</dbReference>
<feature type="domain" description="TonB-dependent receptor-like beta-barrel" evidence="15">
    <location>
        <begin position="310"/>
        <end position="770"/>
    </location>
</feature>
<evidence type="ECO:0000256" key="7">
    <source>
        <dbReference type="ARBA" id="ARBA00023004"/>
    </source>
</evidence>
<keyword evidence="9 12" id="KW-0798">TonB box</keyword>
<comment type="similarity">
    <text evidence="12">Belongs to the TonB-dependent receptor family.</text>
</comment>
<reference evidence="17 18" key="1">
    <citation type="submission" date="2018-05" db="EMBL/GenBank/DDBJ databases">
        <title>Description of Sphingomonas pokkalii sp nov, isolated from the rhizosphere of saline tolerant pokkali rice and its draft genome analysis.</title>
        <authorList>
            <person name="Menon R."/>
            <person name="Kumari S."/>
            <person name="Rameshkumar N."/>
        </authorList>
    </citation>
    <scope>NUCLEOTIDE SEQUENCE [LARGE SCALE GENOMIC DNA]</scope>
    <source>
        <strain evidence="17 18">L3B27</strain>
    </source>
</reference>
<evidence type="ECO:0000256" key="1">
    <source>
        <dbReference type="ARBA" id="ARBA00004571"/>
    </source>
</evidence>
<evidence type="ECO:0000256" key="3">
    <source>
        <dbReference type="ARBA" id="ARBA00022452"/>
    </source>
</evidence>
<dbReference type="InterPro" id="IPR012910">
    <property type="entry name" value="Plug_dom"/>
</dbReference>
<evidence type="ECO:0000256" key="14">
    <source>
        <dbReference type="SAM" id="SignalP"/>
    </source>
</evidence>
<evidence type="ECO:0000313" key="18">
    <source>
        <dbReference type="Proteomes" id="UP000245890"/>
    </source>
</evidence>
<keyword evidence="4" id="KW-0410">Iron transport</keyword>
<evidence type="ECO:0000259" key="15">
    <source>
        <dbReference type="Pfam" id="PF00593"/>
    </source>
</evidence>
<dbReference type="Pfam" id="PF07715">
    <property type="entry name" value="Plug"/>
    <property type="match status" value="1"/>
</dbReference>
<dbReference type="PROSITE" id="PS01156">
    <property type="entry name" value="TONB_DEPENDENT_REC_2"/>
    <property type="match status" value="1"/>
</dbReference>
<dbReference type="EMBL" id="QENQ01000001">
    <property type="protein sequence ID" value="PVX30419.1"/>
    <property type="molecule type" value="Genomic_DNA"/>
</dbReference>
<dbReference type="InterPro" id="IPR036942">
    <property type="entry name" value="Beta-barrel_TonB_sf"/>
</dbReference>
<comment type="caution">
    <text evidence="17">The sequence shown here is derived from an EMBL/GenBank/DDBJ whole genome shotgun (WGS) entry which is preliminary data.</text>
</comment>